<dbReference type="RefSeq" id="WP_092906938.1">
    <property type="nucleotide sequence ID" value="NZ_FOUZ01000004.1"/>
</dbReference>
<evidence type="ECO:0000313" key="4">
    <source>
        <dbReference type="Proteomes" id="UP000199149"/>
    </source>
</evidence>
<dbReference type="SUPFAM" id="SSF55729">
    <property type="entry name" value="Acyl-CoA N-acyltransferases (Nat)"/>
    <property type="match status" value="1"/>
</dbReference>
<dbReference type="PANTHER" id="PTHR13947">
    <property type="entry name" value="GNAT FAMILY N-ACETYLTRANSFERASE"/>
    <property type="match status" value="1"/>
</dbReference>
<dbReference type="EMBL" id="FOUZ01000004">
    <property type="protein sequence ID" value="SFM90432.1"/>
    <property type="molecule type" value="Genomic_DNA"/>
</dbReference>
<dbReference type="GO" id="GO:0008080">
    <property type="term" value="F:N-acetyltransferase activity"/>
    <property type="evidence" value="ECO:0007669"/>
    <property type="project" value="InterPro"/>
</dbReference>
<dbReference type="Gene3D" id="3.40.630.30">
    <property type="match status" value="1"/>
</dbReference>
<feature type="domain" description="N-acetyltransferase" evidence="2">
    <location>
        <begin position="4"/>
        <end position="150"/>
    </location>
</feature>
<dbReference type="STRING" id="684065.SAMN05421738_10424"/>
<organism evidence="3 4">
    <name type="scientific">Algoriella xinjiangensis</name>
    <dbReference type="NCBI Taxonomy" id="684065"/>
    <lineage>
        <taxon>Bacteria</taxon>
        <taxon>Pseudomonadati</taxon>
        <taxon>Bacteroidota</taxon>
        <taxon>Flavobacteriia</taxon>
        <taxon>Flavobacteriales</taxon>
        <taxon>Weeksellaceae</taxon>
        <taxon>Algoriella</taxon>
    </lineage>
</organism>
<dbReference type="Proteomes" id="UP000199149">
    <property type="component" value="Unassembled WGS sequence"/>
</dbReference>
<protein>
    <submittedName>
        <fullName evidence="3">Acetyltransferase (GNAT) domain-containing protein</fullName>
    </submittedName>
</protein>
<dbReference type="InterPro" id="IPR000182">
    <property type="entry name" value="GNAT_dom"/>
</dbReference>
<reference evidence="4" key="1">
    <citation type="submission" date="2016-10" db="EMBL/GenBank/DDBJ databases">
        <authorList>
            <person name="Varghese N."/>
            <person name="Submissions S."/>
        </authorList>
    </citation>
    <scope>NUCLEOTIDE SEQUENCE [LARGE SCALE GENOMIC DNA]</scope>
    <source>
        <strain evidence="4">XJ109</strain>
    </source>
</reference>
<dbReference type="InterPro" id="IPR016181">
    <property type="entry name" value="Acyl_CoA_acyltransferase"/>
</dbReference>
<name>A0A1I4UN63_9FLAO</name>
<evidence type="ECO:0000313" key="3">
    <source>
        <dbReference type="EMBL" id="SFM90432.1"/>
    </source>
</evidence>
<dbReference type="OrthoDB" id="9803233at2"/>
<keyword evidence="4" id="KW-1185">Reference proteome</keyword>
<dbReference type="PANTHER" id="PTHR13947:SF37">
    <property type="entry name" value="LD18367P"/>
    <property type="match status" value="1"/>
</dbReference>
<dbReference type="InterPro" id="IPR050769">
    <property type="entry name" value="NAT_camello-type"/>
</dbReference>
<dbReference type="CDD" id="cd04301">
    <property type="entry name" value="NAT_SF"/>
    <property type="match status" value="1"/>
</dbReference>
<dbReference type="AlphaFoldDB" id="A0A1I4UN63"/>
<gene>
    <name evidence="3" type="ORF">SAMN05421738_10424</name>
</gene>
<accession>A0A1I4UN63</accession>
<keyword evidence="1 3" id="KW-0808">Transferase</keyword>
<proteinExistence type="predicted"/>
<dbReference type="Pfam" id="PF00583">
    <property type="entry name" value="Acetyltransf_1"/>
    <property type="match status" value="1"/>
</dbReference>
<dbReference type="PROSITE" id="PS51186">
    <property type="entry name" value="GNAT"/>
    <property type="match status" value="1"/>
</dbReference>
<sequence>MKTELIRTNSDNTDFRKLVKELDADLKIRDGDKHSFFAQFNKIDLIKHVVIAYIEEKAVGCGAIKNYSDDTMEVKRMYVNPDFRGNRIGKTVLDELEIWTKELGYKKCILETGMMQPEAITLYKRNNFIQIENYGQYKEDETSVCFEKMI</sequence>
<evidence type="ECO:0000256" key="1">
    <source>
        <dbReference type="ARBA" id="ARBA00022679"/>
    </source>
</evidence>
<evidence type="ECO:0000259" key="2">
    <source>
        <dbReference type="PROSITE" id="PS51186"/>
    </source>
</evidence>